<name>A0A0E9RZD3_ANGAN</name>
<evidence type="ECO:0000313" key="1">
    <source>
        <dbReference type="EMBL" id="JAH33725.1"/>
    </source>
</evidence>
<accession>A0A0E9RZD3</accession>
<sequence length="39" mass="4736">MQMFEELSDIFSDHDNYLTSRELLMREGTPPACFRWGRR</sequence>
<reference evidence="1" key="1">
    <citation type="submission" date="2014-11" db="EMBL/GenBank/DDBJ databases">
        <authorList>
            <person name="Amaro Gonzalez C."/>
        </authorList>
    </citation>
    <scope>NUCLEOTIDE SEQUENCE</scope>
</reference>
<organism evidence="1">
    <name type="scientific">Anguilla anguilla</name>
    <name type="common">European freshwater eel</name>
    <name type="synonym">Muraena anguilla</name>
    <dbReference type="NCBI Taxonomy" id="7936"/>
    <lineage>
        <taxon>Eukaryota</taxon>
        <taxon>Metazoa</taxon>
        <taxon>Chordata</taxon>
        <taxon>Craniata</taxon>
        <taxon>Vertebrata</taxon>
        <taxon>Euteleostomi</taxon>
        <taxon>Actinopterygii</taxon>
        <taxon>Neopterygii</taxon>
        <taxon>Teleostei</taxon>
        <taxon>Anguilliformes</taxon>
        <taxon>Anguillidae</taxon>
        <taxon>Anguilla</taxon>
    </lineage>
</organism>
<reference evidence="1" key="2">
    <citation type="journal article" date="2015" name="Fish Shellfish Immunol.">
        <title>Early steps in the European eel (Anguilla anguilla)-Vibrio vulnificus interaction in the gills: Role of the RtxA13 toxin.</title>
        <authorList>
            <person name="Callol A."/>
            <person name="Pajuelo D."/>
            <person name="Ebbesson L."/>
            <person name="Teles M."/>
            <person name="MacKenzie S."/>
            <person name="Amaro C."/>
        </authorList>
    </citation>
    <scope>NUCLEOTIDE SEQUENCE</scope>
</reference>
<dbReference type="AlphaFoldDB" id="A0A0E9RZD3"/>
<proteinExistence type="predicted"/>
<protein>
    <submittedName>
        <fullName evidence="1">Uncharacterized protein</fullName>
    </submittedName>
</protein>
<dbReference type="EMBL" id="GBXM01074852">
    <property type="protein sequence ID" value="JAH33725.1"/>
    <property type="molecule type" value="Transcribed_RNA"/>
</dbReference>